<dbReference type="AlphaFoldDB" id="A0A125Q8L4"/>
<evidence type="ECO:0000256" key="1">
    <source>
        <dbReference type="ARBA" id="ARBA00023125"/>
    </source>
</evidence>
<sequence length="186" mass="20846">MLDNIDERLGARIKIERELRGWSLTELAKRSGVSRAMIHKVERGDASPTAMLLARLSGAFEISMSTLMVRAEMQEGMLLRKRQQPVWVDPVTGYIRTHVSPRSSTPIDVIDVVLPPGKRSSFPASSYAHRKHLVWVLKGELVFIEGETTHQMDEGDCLEVGPPNDCTFANETADECRYAVIVLREA</sequence>
<dbReference type="EMBL" id="LNCD01000059">
    <property type="protein sequence ID" value="KWV54605.1"/>
    <property type="molecule type" value="Genomic_DNA"/>
</dbReference>
<dbReference type="InterPro" id="IPR050807">
    <property type="entry name" value="TransReg_Diox_bact_type"/>
</dbReference>
<evidence type="ECO:0000259" key="2">
    <source>
        <dbReference type="PROSITE" id="PS50943"/>
    </source>
</evidence>
<dbReference type="GO" id="GO:0005829">
    <property type="term" value="C:cytosol"/>
    <property type="evidence" value="ECO:0007669"/>
    <property type="project" value="TreeGrafter"/>
</dbReference>
<dbReference type="RefSeq" id="WP_037075939.1">
    <property type="nucleotide sequence ID" value="NZ_LNCD01000059.1"/>
</dbReference>
<dbReference type="Gene3D" id="2.60.120.10">
    <property type="entry name" value="Jelly Rolls"/>
    <property type="match status" value="1"/>
</dbReference>
<dbReference type="Pfam" id="PF01381">
    <property type="entry name" value="HTH_3"/>
    <property type="match status" value="1"/>
</dbReference>
<dbReference type="SUPFAM" id="SSF51182">
    <property type="entry name" value="RmlC-like cupins"/>
    <property type="match status" value="1"/>
</dbReference>
<name>A0A125Q8L4_9HYPH</name>
<comment type="caution">
    <text evidence="3">The sequence shown here is derived from an EMBL/GenBank/DDBJ whole genome shotgun (WGS) entry which is preliminary data.</text>
</comment>
<reference evidence="3 4" key="1">
    <citation type="submission" date="2015-11" db="EMBL/GenBank/DDBJ databases">
        <title>Draft Genome Sequence of the Strain BR 10423 (Rhizobium sp.) isolated from nodules of Mimosa pudica.</title>
        <authorList>
            <person name="Barauna A.C."/>
            <person name="Zilli J.E."/>
            <person name="Simoes-Araujo J.L."/>
            <person name="Reis V.M."/>
            <person name="James E.K."/>
            <person name="Reis F.B.Jr."/>
            <person name="Rouws L.F."/>
            <person name="Passos S.R."/>
            <person name="Gois S.R."/>
        </authorList>
    </citation>
    <scope>NUCLEOTIDE SEQUENCE [LARGE SCALE GENOMIC DNA]</scope>
    <source>
        <strain evidence="3 4">BR10423</strain>
    </source>
</reference>
<dbReference type="PANTHER" id="PTHR46797:SF10">
    <property type="entry name" value="BLR1115 PROTEIN"/>
    <property type="match status" value="1"/>
</dbReference>
<dbReference type="PROSITE" id="PS50943">
    <property type="entry name" value="HTH_CROC1"/>
    <property type="match status" value="1"/>
</dbReference>
<gene>
    <name evidence="3" type="ORF">AS026_38840</name>
</gene>
<dbReference type="SUPFAM" id="SSF47413">
    <property type="entry name" value="lambda repressor-like DNA-binding domains"/>
    <property type="match status" value="1"/>
</dbReference>
<dbReference type="SMART" id="SM00530">
    <property type="entry name" value="HTH_XRE"/>
    <property type="match status" value="1"/>
</dbReference>
<dbReference type="CDD" id="cd02209">
    <property type="entry name" value="cupin_XRE_C"/>
    <property type="match status" value="1"/>
</dbReference>
<keyword evidence="1" id="KW-0238">DNA-binding</keyword>
<protein>
    <submittedName>
        <fullName evidence="3">LacI family transcriptional regulator</fullName>
    </submittedName>
</protein>
<dbReference type="GO" id="GO:0003700">
    <property type="term" value="F:DNA-binding transcription factor activity"/>
    <property type="evidence" value="ECO:0007669"/>
    <property type="project" value="TreeGrafter"/>
</dbReference>
<accession>A0A125Q8L4</accession>
<dbReference type="InterPro" id="IPR014710">
    <property type="entry name" value="RmlC-like_jellyroll"/>
</dbReference>
<dbReference type="GO" id="GO:0003677">
    <property type="term" value="F:DNA binding"/>
    <property type="evidence" value="ECO:0007669"/>
    <property type="project" value="UniProtKB-KW"/>
</dbReference>
<dbReference type="InterPro" id="IPR011051">
    <property type="entry name" value="RmlC_Cupin_sf"/>
</dbReference>
<proteinExistence type="predicted"/>
<dbReference type="Gene3D" id="1.10.260.40">
    <property type="entry name" value="lambda repressor-like DNA-binding domains"/>
    <property type="match status" value="1"/>
</dbReference>
<evidence type="ECO:0000313" key="4">
    <source>
        <dbReference type="Proteomes" id="UP000068164"/>
    </source>
</evidence>
<dbReference type="InterPro" id="IPR010982">
    <property type="entry name" value="Lambda_DNA-bd_dom_sf"/>
</dbReference>
<feature type="domain" description="HTH cro/C1-type" evidence="2">
    <location>
        <begin position="13"/>
        <end position="67"/>
    </location>
</feature>
<evidence type="ECO:0000313" key="3">
    <source>
        <dbReference type="EMBL" id="KWV54605.1"/>
    </source>
</evidence>
<dbReference type="PANTHER" id="PTHR46797">
    <property type="entry name" value="HTH-TYPE TRANSCRIPTIONAL REGULATOR"/>
    <property type="match status" value="1"/>
</dbReference>
<dbReference type="CDD" id="cd00093">
    <property type="entry name" value="HTH_XRE"/>
    <property type="match status" value="1"/>
</dbReference>
<dbReference type="Proteomes" id="UP000068164">
    <property type="component" value="Unassembled WGS sequence"/>
</dbReference>
<keyword evidence="4" id="KW-1185">Reference proteome</keyword>
<dbReference type="OrthoDB" id="189170at2"/>
<dbReference type="InterPro" id="IPR001387">
    <property type="entry name" value="Cro/C1-type_HTH"/>
</dbReference>
<organism evidence="3 4">
    <name type="scientific">Rhizobium altiplani</name>
    <dbReference type="NCBI Taxonomy" id="1864509"/>
    <lineage>
        <taxon>Bacteria</taxon>
        <taxon>Pseudomonadati</taxon>
        <taxon>Pseudomonadota</taxon>
        <taxon>Alphaproteobacteria</taxon>
        <taxon>Hyphomicrobiales</taxon>
        <taxon>Rhizobiaceae</taxon>
        <taxon>Rhizobium/Agrobacterium group</taxon>
        <taxon>Rhizobium</taxon>
    </lineage>
</organism>